<reference evidence="3" key="1">
    <citation type="submission" date="2021-01" db="EMBL/GenBank/DDBJ databases">
        <authorList>
            <person name="Corre E."/>
            <person name="Pelletier E."/>
            <person name="Niang G."/>
            <person name="Scheremetjew M."/>
            <person name="Finn R."/>
            <person name="Kale V."/>
            <person name="Holt S."/>
            <person name="Cochrane G."/>
            <person name="Meng A."/>
            <person name="Brown T."/>
            <person name="Cohen L."/>
        </authorList>
    </citation>
    <scope>NUCLEOTIDE SEQUENCE</scope>
    <source>
        <strain evidence="3">CCMP3105</strain>
    </source>
</reference>
<accession>A0A7S4RDS8</accession>
<evidence type="ECO:0008006" key="4">
    <source>
        <dbReference type="Google" id="ProtNLM"/>
    </source>
</evidence>
<keyword evidence="2" id="KW-0812">Transmembrane</keyword>
<name>A0A7S4RDS8_9DINO</name>
<feature type="transmembrane region" description="Helical" evidence="2">
    <location>
        <begin position="21"/>
        <end position="42"/>
    </location>
</feature>
<gene>
    <name evidence="3" type="ORF">AMON00008_LOCUS33878</name>
</gene>
<feature type="compositionally biased region" description="Low complexity" evidence="1">
    <location>
        <begin position="417"/>
        <end position="430"/>
    </location>
</feature>
<evidence type="ECO:0000313" key="3">
    <source>
        <dbReference type="EMBL" id="CAE4611133.1"/>
    </source>
</evidence>
<protein>
    <recommendedName>
        <fullName evidence="4">PAS domain-containing protein</fullName>
    </recommendedName>
</protein>
<keyword evidence="2" id="KW-0472">Membrane</keyword>
<evidence type="ECO:0000256" key="1">
    <source>
        <dbReference type="SAM" id="MobiDB-lite"/>
    </source>
</evidence>
<keyword evidence="2" id="KW-1133">Transmembrane helix</keyword>
<organism evidence="3">
    <name type="scientific">Alexandrium monilatum</name>
    <dbReference type="NCBI Taxonomy" id="311494"/>
    <lineage>
        <taxon>Eukaryota</taxon>
        <taxon>Sar</taxon>
        <taxon>Alveolata</taxon>
        <taxon>Dinophyceae</taxon>
        <taxon>Gonyaulacales</taxon>
        <taxon>Pyrocystaceae</taxon>
        <taxon>Alexandrium</taxon>
    </lineage>
</organism>
<dbReference type="EMBL" id="HBNR01048537">
    <property type="protein sequence ID" value="CAE4611133.1"/>
    <property type="molecule type" value="Transcribed_RNA"/>
</dbReference>
<evidence type="ECO:0000256" key="2">
    <source>
        <dbReference type="SAM" id="Phobius"/>
    </source>
</evidence>
<feature type="compositionally biased region" description="Low complexity" evidence="1">
    <location>
        <begin position="333"/>
        <end position="343"/>
    </location>
</feature>
<feature type="compositionally biased region" description="Basic and acidic residues" evidence="1">
    <location>
        <begin position="389"/>
        <end position="416"/>
    </location>
</feature>
<proteinExistence type="predicted"/>
<sequence>MAEANRDKTLQKAEERILRMRIADAFRTNVFLLFVLLALRFAPDMTALSGVPNFREVITMIMCVHAGSLAATGAATLSDDANVARNARLVMLAGLGQRLVGHALLIYSNGSGQWFLKTLGSLTPMSAAKVCDTPATFRAYMLLQNLLVLADSWRDHESGWAFVAISLYVGAHSHDVVRHYAAQAELRAQLLSANIERRIAEETTKNIFQRLCDAFVSLSADGRIAGPSPQLSALLGMTSNLQGRPFAGLLSSSEEKGVADFSGALAGEPGEIRHRQVKLADAYGQPVSVHIFHTTFGAQHEQPSTTALGIMETWAPKSSAGRSRRGEEEGQDAASSSRASAGAAGHGGEALQRPSRSRSRRSEREDRDGPLARLWRDVGRSLASPAPSHGREPSRPRSRQDEREDSSGTAERRRLAEASPSASRASSHSKNPSRARSRRGEREGSSGIVERPWLAETLPSASRASSRGAAAGATGHTPHQAAATGSGRGRPGTTPSPRASARQPRRREPQSTPSAD</sequence>
<feature type="compositionally biased region" description="Low complexity" evidence="1">
    <location>
        <begin position="459"/>
        <end position="502"/>
    </location>
</feature>
<feature type="region of interest" description="Disordered" evidence="1">
    <location>
        <begin position="316"/>
        <end position="516"/>
    </location>
</feature>
<feature type="compositionally biased region" description="Basic and acidic residues" evidence="1">
    <location>
        <begin position="360"/>
        <end position="379"/>
    </location>
</feature>
<dbReference type="AlphaFoldDB" id="A0A7S4RDS8"/>